<keyword evidence="4 5" id="KW-0342">GTP-binding</keyword>
<comment type="subcellular location">
    <subcellularLocation>
        <location evidence="5">Cytoplasm</location>
    </subcellularLocation>
</comment>
<keyword evidence="5" id="KW-0378">Hydrolase</keyword>
<proteinExistence type="inferred from homology"/>
<feature type="binding site" evidence="5">
    <location>
        <begin position="215"/>
        <end position="218"/>
    </location>
    <ligand>
        <name>GTP</name>
        <dbReference type="ChEBI" id="CHEBI:37565"/>
    </ligand>
</feature>
<evidence type="ECO:0000313" key="8">
    <source>
        <dbReference type="EMBL" id="BDD87125.1"/>
    </source>
</evidence>
<evidence type="ECO:0000259" key="6">
    <source>
        <dbReference type="PROSITE" id="PS51710"/>
    </source>
</evidence>
<dbReference type="Gene3D" id="2.70.210.12">
    <property type="entry name" value="GTP1/OBG domain"/>
    <property type="match status" value="1"/>
</dbReference>
<evidence type="ECO:0000256" key="2">
    <source>
        <dbReference type="ARBA" id="ARBA00022741"/>
    </source>
</evidence>
<name>A0ABN6M2L8_9BACT</name>
<dbReference type="Pfam" id="PF01926">
    <property type="entry name" value="MMR_HSR1"/>
    <property type="match status" value="1"/>
</dbReference>
<evidence type="ECO:0000259" key="7">
    <source>
        <dbReference type="PROSITE" id="PS51883"/>
    </source>
</evidence>
<dbReference type="InterPro" id="IPR027417">
    <property type="entry name" value="P-loop_NTPase"/>
</dbReference>
<dbReference type="PANTHER" id="PTHR11702">
    <property type="entry name" value="DEVELOPMENTALLY REGULATED GTP-BINDING PROTEIN-RELATED"/>
    <property type="match status" value="1"/>
</dbReference>
<dbReference type="InterPro" id="IPR031167">
    <property type="entry name" value="G_OBG"/>
</dbReference>
<dbReference type="PROSITE" id="PS00905">
    <property type="entry name" value="GTP1_OBG"/>
    <property type="match status" value="1"/>
</dbReference>
<dbReference type="Proteomes" id="UP000830055">
    <property type="component" value="Chromosome"/>
</dbReference>
<protein>
    <recommendedName>
        <fullName evidence="5">GTPase Obg</fullName>
        <ecNumber evidence="5">3.6.5.-</ecNumber>
    </recommendedName>
    <alternativeName>
        <fullName evidence="5">GTP-binding protein Obg</fullName>
    </alternativeName>
</protein>
<evidence type="ECO:0000256" key="5">
    <source>
        <dbReference type="HAMAP-Rule" id="MF_01454"/>
    </source>
</evidence>
<dbReference type="EMBL" id="AP025516">
    <property type="protein sequence ID" value="BDD87125.1"/>
    <property type="molecule type" value="Genomic_DNA"/>
</dbReference>
<dbReference type="SUPFAM" id="SSF82051">
    <property type="entry name" value="Obg GTP-binding protein N-terminal domain"/>
    <property type="match status" value="1"/>
</dbReference>
<feature type="binding site" evidence="5">
    <location>
        <begin position="282"/>
        <end position="285"/>
    </location>
    <ligand>
        <name>GTP</name>
        <dbReference type="ChEBI" id="CHEBI:37565"/>
    </ligand>
</feature>
<evidence type="ECO:0000256" key="3">
    <source>
        <dbReference type="ARBA" id="ARBA00022842"/>
    </source>
</evidence>
<evidence type="ECO:0000256" key="1">
    <source>
        <dbReference type="ARBA" id="ARBA00007699"/>
    </source>
</evidence>
<accession>A0ABN6M2L8</accession>
<dbReference type="NCBIfam" id="NF008954">
    <property type="entry name" value="PRK12296.1"/>
    <property type="match status" value="1"/>
</dbReference>
<gene>
    <name evidence="5 8" type="primary">obg</name>
    <name evidence="8" type="ORF">DPPLL_14900</name>
</gene>
<dbReference type="InterPro" id="IPR045086">
    <property type="entry name" value="OBG_GTPase"/>
</dbReference>
<dbReference type="PRINTS" id="PR00326">
    <property type="entry name" value="GTP1OBG"/>
</dbReference>
<dbReference type="EC" id="3.6.5.-" evidence="5"/>
<dbReference type="Gene3D" id="3.40.50.300">
    <property type="entry name" value="P-loop containing nucleotide triphosphate hydrolases"/>
    <property type="match status" value="1"/>
</dbReference>
<keyword evidence="9" id="KW-1185">Reference proteome</keyword>
<sequence>MVMLFVDKAKFQVKAGDGGNGCVSFRREKYVPKGGPNGGDGGRGGDVIIRASAKLHSLIDFRYRTHFKAERGQHGQGKDRHGARGKDCLIEVPLGSIIEDADTDEILADLTSDGEEFIVAEGGKGGLGNMHFATGANRTPRHATKGEPGQQRWLRVELKLLADVGLVGLPNAGKSSLLSCLSAARPKIADYPFTTLTPMLGVFHDHRHEQHVIADIPGLIEGAHHGVGLGHDFLRHLERTSVIVHVLDISSDSYQQDFHVIEEEIEKYQQEMAGRIKLVVLNKIDLVDPEMVHEMCDQFQQQGYRAQATSAVTGAGIAELKETLVTILEGQAEDEDEPEEAR</sequence>
<dbReference type="SUPFAM" id="SSF52540">
    <property type="entry name" value="P-loop containing nucleoside triphosphate hydrolases"/>
    <property type="match status" value="1"/>
</dbReference>
<keyword evidence="5" id="KW-0479">Metal-binding</keyword>
<dbReference type="NCBIfam" id="NF008956">
    <property type="entry name" value="PRK12299.1"/>
    <property type="match status" value="1"/>
</dbReference>
<dbReference type="InterPro" id="IPR006073">
    <property type="entry name" value="GTP-bd"/>
</dbReference>
<dbReference type="HAMAP" id="MF_01454">
    <property type="entry name" value="GTPase_Obg"/>
    <property type="match status" value="1"/>
</dbReference>
<dbReference type="Pfam" id="PF01018">
    <property type="entry name" value="GTP1_OBG"/>
    <property type="match status" value="1"/>
</dbReference>
<dbReference type="InterPro" id="IPR006169">
    <property type="entry name" value="GTP1_OBG_dom"/>
</dbReference>
<dbReference type="PIRSF" id="PIRSF002401">
    <property type="entry name" value="GTP_bd_Obg/CgtA"/>
    <property type="match status" value="1"/>
</dbReference>
<comment type="subunit">
    <text evidence="5">Monomer.</text>
</comment>
<comment type="cofactor">
    <cofactor evidence="5">
        <name>Mg(2+)</name>
        <dbReference type="ChEBI" id="CHEBI:18420"/>
    </cofactor>
</comment>
<feature type="binding site" evidence="5">
    <location>
        <begin position="193"/>
        <end position="197"/>
    </location>
    <ligand>
        <name>GTP</name>
        <dbReference type="ChEBI" id="CHEBI:37565"/>
    </ligand>
</feature>
<evidence type="ECO:0000256" key="4">
    <source>
        <dbReference type="ARBA" id="ARBA00023134"/>
    </source>
</evidence>
<dbReference type="InterPro" id="IPR014100">
    <property type="entry name" value="GTP-bd_Obg/CgtA"/>
</dbReference>
<evidence type="ECO:0000313" key="9">
    <source>
        <dbReference type="Proteomes" id="UP000830055"/>
    </source>
</evidence>
<dbReference type="PROSITE" id="PS51710">
    <property type="entry name" value="G_OBG"/>
    <property type="match status" value="1"/>
</dbReference>
<organism evidence="8 9">
    <name type="scientific">Desulfofustis limnaeus</name>
    <dbReference type="NCBI Taxonomy" id="2740163"/>
    <lineage>
        <taxon>Bacteria</taxon>
        <taxon>Pseudomonadati</taxon>
        <taxon>Thermodesulfobacteriota</taxon>
        <taxon>Desulfobulbia</taxon>
        <taxon>Desulfobulbales</taxon>
        <taxon>Desulfocapsaceae</taxon>
        <taxon>Desulfofustis</taxon>
    </lineage>
</organism>
<dbReference type="InterPro" id="IPR036726">
    <property type="entry name" value="GTP1_OBG_dom_sf"/>
</dbReference>
<dbReference type="CDD" id="cd01898">
    <property type="entry name" value="Obg"/>
    <property type="match status" value="1"/>
</dbReference>
<dbReference type="PANTHER" id="PTHR11702:SF31">
    <property type="entry name" value="MITOCHONDRIAL RIBOSOME-ASSOCIATED GTPASE 2"/>
    <property type="match status" value="1"/>
</dbReference>
<feature type="domain" description="Obg" evidence="7">
    <location>
        <begin position="3"/>
        <end position="161"/>
    </location>
</feature>
<reference evidence="8 9" key="1">
    <citation type="submission" date="2022-01" db="EMBL/GenBank/DDBJ databases">
        <title>Desulfofustis limnae sp. nov., a novel mesophilic sulfate-reducing bacterium isolated from marsh soil.</title>
        <authorList>
            <person name="Watanabe M."/>
            <person name="Takahashi A."/>
            <person name="Kojima H."/>
            <person name="Fukui M."/>
        </authorList>
    </citation>
    <scope>NUCLEOTIDE SEQUENCE [LARGE SCALE GENOMIC DNA]</scope>
    <source>
        <strain evidence="8 9">PPLL</strain>
    </source>
</reference>
<comment type="function">
    <text evidence="5">An essential GTPase which binds GTP, GDP and possibly (p)ppGpp with moderate affinity, with high nucleotide exchange rates and a fairly low GTP hydrolysis rate. Plays a role in control of the cell cycle, stress response, ribosome biogenesis and in those bacteria that undergo differentiation, in morphogenesis control.</text>
</comment>
<dbReference type="NCBIfam" id="NF008955">
    <property type="entry name" value="PRK12297.1"/>
    <property type="match status" value="1"/>
</dbReference>
<feature type="domain" description="OBG-type G" evidence="6">
    <location>
        <begin position="162"/>
        <end position="329"/>
    </location>
</feature>
<comment type="similarity">
    <text evidence="1 5">Belongs to the TRAFAC class OBG-HflX-like GTPase superfamily. OBG GTPase family.</text>
</comment>
<keyword evidence="3 5" id="KW-0460">Magnesium</keyword>
<feature type="binding site" evidence="5">
    <location>
        <position position="195"/>
    </location>
    <ligand>
        <name>Mg(2+)</name>
        <dbReference type="ChEBI" id="CHEBI:18420"/>
    </ligand>
</feature>
<feature type="binding site" evidence="5">
    <location>
        <begin position="168"/>
        <end position="175"/>
    </location>
    <ligand>
        <name>GTP</name>
        <dbReference type="ChEBI" id="CHEBI:37565"/>
    </ligand>
</feature>
<feature type="binding site" evidence="5">
    <location>
        <position position="175"/>
    </location>
    <ligand>
        <name>Mg(2+)</name>
        <dbReference type="ChEBI" id="CHEBI:18420"/>
    </ligand>
</feature>
<dbReference type="InterPro" id="IPR006074">
    <property type="entry name" value="GTP1-OBG_CS"/>
</dbReference>
<feature type="binding site" evidence="5">
    <location>
        <begin position="310"/>
        <end position="312"/>
    </location>
    <ligand>
        <name>GTP</name>
        <dbReference type="ChEBI" id="CHEBI:37565"/>
    </ligand>
</feature>
<keyword evidence="2 5" id="KW-0547">Nucleotide-binding</keyword>
<dbReference type="PROSITE" id="PS51883">
    <property type="entry name" value="OBG"/>
    <property type="match status" value="1"/>
</dbReference>
<keyword evidence="5" id="KW-0963">Cytoplasm</keyword>
<dbReference type="NCBIfam" id="TIGR02729">
    <property type="entry name" value="Obg_CgtA"/>
    <property type="match status" value="1"/>
</dbReference>